<proteinExistence type="predicted"/>
<dbReference type="SMART" id="SM00880">
    <property type="entry name" value="CHAD"/>
    <property type="match status" value="1"/>
</dbReference>
<dbReference type="OrthoDB" id="9777271at2"/>
<protein>
    <recommendedName>
        <fullName evidence="1">CHAD domain-containing protein</fullName>
    </recommendedName>
</protein>
<dbReference type="AlphaFoldDB" id="A0A1J0VU19"/>
<accession>A0A1J0VU19</accession>
<keyword evidence="3" id="KW-1185">Reference proteome</keyword>
<dbReference type="InterPro" id="IPR007899">
    <property type="entry name" value="CHAD_dom"/>
</dbReference>
<dbReference type="PANTHER" id="PTHR39339">
    <property type="entry name" value="SLR1444 PROTEIN"/>
    <property type="match status" value="1"/>
</dbReference>
<dbReference type="RefSeq" id="WP_071928720.1">
    <property type="nucleotide sequence ID" value="NZ_CP018082.1"/>
</dbReference>
<dbReference type="Proteomes" id="UP000183810">
    <property type="component" value="Chromosome"/>
</dbReference>
<dbReference type="Gene3D" id="1.40.20.10">
    <property type="entry name" value="CHAD domain"/>
    <property type="match status" value="1"/>
</dbReference>
<dbReference type="EMBL" id="CP018082">
    <property type="protein sequence ID" value="APE35532.1"/>
    <property type="molecule type" value="Genomic_DNA"/>
</dbReference>
<dbReference type="Pfam" id="PF05235">
    <property type="entry name" value="CHAD"/>
    <property type="match status" value="1"/>
</dbReference>
<evidence type="ECO:0000259" key="1">
    <source>
        <dbReference type="PROSITE" id="PS51708"/>
    </source>
</evidence>
<dbReference type="InterPro" id="IPR038186">
    <property type="entry name" value="CHAD_dom_sf"/>
</dbReference>
<reference evidence="2" key="1">
    <citation type="submission" date="2016-11" db="EMBL/GenBank/DDBJ databases">
        <authorList>
            <person name="Jaros S."/>
            <person name="Januszkiewicz K."/>
            <person name="Wedrychowicz H."/>
        </authorList>
    </citation>
    <scope>NUCLEOTIDE SEQUENCE [LARGE SCALE GENOMIC DNA]</scope>
    <source>
        <strain evidence="2">Y48</strain>
    </source>
</reference>
<organism evidence="2 3">
    <name type="scientific">Nocardia mangyaensis</name>
    <dbReference type="NCBI Taxonomy" id="2213200"/>
    <lineage>
        <taxon>Bacteria</taxon>
        <taxon>Bacillati</taxon>
        <taxon>Actinomycetota</taxon>
        <taxon>Actinomycetes</taxon>
        <taxon>Mycobacteriales</taxon>
        <taxon>Nocardiaceae</taxon>
        <taxon>Nocardia</taxon>
    </lineage>
</organism>
<evidence type="ECO:0000313" key="3">
    <source>
        <dbReference type="Proteomes" id="UP000183810"/>
    </source>
</evidence>
<dbReference type="KEGG" id="nsl:BOX37_18030"/>
<sequence>MTIEAKAGDRVNATDEPPLASRMLARYLHTQRETIMDGQIAVHDDPDAVGDMVIAARRARCALSAYRPAVRHEPEVRRLIEELRWFGINVSAAHELRAQAARLHEAVDLLRPRYVRGPVRARMTNYFHTRTRPAWRAARDMFGSPRFPALIEDLMCEERLLNAGLVPGIDDSDNAVVLAALLERVRRRMRAVESARDEDGTDASMHDLRKALRRTRYYLESVHEMNPARSAQAADGLAAVQDLLGQNQDAAVAKQHLIQLTREAENAGESTFTYGLLLQREIDRTTICAAGLPAVYWRSLRAVRAMADVHADAPLD</sequence>
<dbReference type="PROSITE" id="PS51708">
    <property type="entry name" value="CHAD"/>
    <property type="match status" value="1"/>
</dbReference>
<dbReference type="PANTHER" id="PTHR39339:SF1">
    <property type="entry name" value="CHAD DOMAIN-CONTAINING PROTEIN"/>
    <property type="match status" value="1"/>
</dbReference>
<gene>
    <name evidence="2" type="ORF">BOX37_18030</name>
</gene>
<evidence type="ECO:0000313" key="2">
    <source>
        <dbReference type="EMBL" id="APE35532.1"/>
    </source>
</evidence>
<feature type="domain" description="CHAD" evidence="1">
    <location>
        <begin position="12"/>
        <end position="302"/>
    </location>
</feature>
<name>A0A1J0VU19_9NOCA</name>